<dbReference type="PANTHER" id="PTHR45927:SF5">
    <property type="entry name" value="PROTEIN KINASE DOMAIN-CONTAINING PROTEIN"/>
    <property type="match status" value="1"/>
</dbReference>
<keyword evidence="3 10" id="KW-0812">Transmembrane</keyword>
<dbReference type="PROSITE" id="PS51782">
    <property type="entry name" value="LYSM"/>
    <property type="match status" value="1"/>
</dbReference>
<dbReference type="FunFam" id="1.10.510.10:FF:000468">
    <property type="entry name" value="PTI1-like tyrosine-protein kinase 3"/>
    <property type="match status" value="1"/>
</dbReference>
<accession>A0AAW2RDE4</accession>
<dbReference type="InterPro" id="IPR056561">
    <property type="entry name" value="NFP_LYK_LysM1"/>
</dbReference>
<comment type="subcellular location">
    <subcellularLocation>
        <location evidence="1">Cell membrane</location>
        <topology evidence="1">Single-pass membrane protein</topology>
    </subcellularLocation>
</comment>
<dbReference type="AlphaFoldDB" id="A0AAW2RDE4"/>
<keyword evidence="9" id="KW-1015">Disulfide bond</keyword>
<dbReference type="Gene3D" id="1.10.510.10">
    <property type="entry name" value="Transferase(Phosphotransferase) domain 1"/>
    <property type="match status" value="1"/>
</dbReference>
<dbReference type="EMBL" id="JACGWJ010000013">
    <property type="protein sequence ID" value="KAL0377813.1"/>
    <property type="molecule type" value="Genomic_DNA"/>
</dbReference>
<dbReference type="Pfam" id="PF23446">
    <property type="entry name" value="LysM1_NFP_LYK"/>
    <property type="match status" value="1"/>
</dbReference>
<dbReference type="PANTHER" id="PTHR45927">
    <property type="entry name" value="LYSM-DOMAIN RECEPTOR-LIKE KINASE-RELATED"/>
    <property type="match status" value="1"/>
</dbReference>
<keyword evidence="6" id="KW-0067">ATP-binding</keyword>
<evidence type="ECO:0000256" key="1">
    <source>
        <dbReference type="ARBA" id="ARBA00004162"/>
    </source>
</evidence>
<evidence type="ECO:0000256" key="5">
    <source>
        <dbReference type="ARBA" id="ARBA00022741"/>
    </source>
</evidence>
<dbReference type="Pfam" id="PF23473">
    <property type="entry name" value="LysM3_LYK4_5"/>
    <property type="match status" value="1"/>
</dbReference>
<proteinExistence type="predicted"/>
<dbReference type="PROSITE" id="PS50011">
    <property type="entry name" value="PROTEIN_KINASE_DOM"/>
    <property type="match status" value="1"/>
</dbReference>
<evidence type="ECO:0000256" key="8">
    <source>
        <dbReference type="ARBA" id="ARBA00023136"/>
    </source>
</evidence>
<dbReference type="Pfam" id="PF00069">
    <property type="entry name" value="Pkinase"/>
    <property type="match status" value="1"/>
</dbReference>
<reference evidence="13" key="1">
    <citation type="submission" date="2020-06" db="EMBL/GenBank/DDBJ databases">
        <authorList>
            <person name="Li T."/>
            <person name="Hu X."/>
            <person name="Zhang T."/>
            <person name="Song X."/>
            <person name="Zhang H."/>
            <person name="Dai N."/>
            <person name="Sheng W."/>
            <person name="Hou X."/>
            <person name="Wei L."/>
        </authorList>
    </citation>
    <scope>NUCLEOTIDE SEQUENCE</scope>
    <source>
        <strain evidence="13">G02</strain>
        <tissue evidence="13">Leaf</tissue>
    </source>
</reference>
<protein>
    <submittedName>
        <fullName evidence="13">LysM domain receptor-like kinase</fullName>
    </submittedName>
</protein>
<dbReference type="InterPro" id="IPR000719">
    <property type="entry name" value="Prot_kinase_dom"/>
</dbReference>
<keyword evidence="5" id="KW-0547">Nucleotide-binding</keyword>
<dbReference type="Gene3D" id="3.10.350.10">
    <property type="entry name" value="LysM domain"/>
    <property type="match status" value="1"/>
</dbReference>
<evidence type="ECO:0000259" key="11">
    <source>
        <dbReference type="PROSITE" id="PS50011"/>
    </source>
</evidence>
<keyword evidence="4" id="KW-0732">Signal</keyword>
<evidence type="ECO:0000256" key="10">
    <source>
        <dbReference type="SAM" id="Phobius"/>
    </source>
</evidence>
<reference evidence="13" key="2">
    <citation type="journal article" date="2024" name="Plant">
        <title>Genomic evolution and insights into agronomic trait innovations of Sesamum species.</title>
        <authorList>
            <person name="Miao H."/>
            <person name="Wang L."/>
            <person name="Qu L."/>
            <person name="Liu H."/>
            <person name="Sun Y."/>
            <person name="Le M."/>
            <person name="Wang Q."/>
            <person name="Wei S."/>
            <person name="Zheng Y."/>
            <person name="Lin W."/>
            <person name="Duan Y."/>
            <person name="Cao H."/>
            <person name="Xiong S."/>
            <person name="Wang X."/>
            <person name="Wei L."/>
            <person name="Li C."/>
            <person name="Ma Q."/>
            <person name="Ju M."/>
            <person name="Zhao R."/>
            <person name="Li G."/>
            <person name="Mu C."/>
            <person name="Tian Q."/>
            <person name="Mei H."/>
            <person name="Zhang T."/>
            <person name="Gao T."/>
            <person name="Zhang H."/>
        </authorList>
    </citation>
    <scope>NUCLEOTIDE SEQUENCE</scope>
    <source>
        <strain evidence="13">G02</strain>
    </source>
</reference>
<dbReference type="SUPFAM" id="SSF56112">
    <property type="entry name" value="Protein kinase-like (PK-like)"/>
    <property type="match status" value="1"/>
</dbReference>
<dbReference type="InterPro" id="IPR011009">
    <property type="entry name" value="Kinase-like_dom_sf"/>
</dbReference>
<keyword evidence="7 10" id="KW-1133">Transmembrane helix</keyword>
<keyword evidence="13" id="KW-0418">Kinase</keyword>
<evidence type="ECO:0000256" key="3">
    <source>
        <dbReference type="ARBA" id="ARBA00022692"/>
    </source>
</evidence>
<dbReference type="GO" id="GO:0005524">
    <property type="term" value="F:ATP binding"/>
    <property type="evidence" value="ECO:0007669"/>
    <property type="project" value="UniProtKB-KW"/>
</dbReference>
<evidence type="ECO:0000256" key="6">
    <source>
        <dbReference type="ARBA" id="ARBA00022840"/>
    </source>
</evidence>
<dbReference type="GO" id="GO:0005886">
    <property type="term" value="C:plasma membrane"/>
    <property type="evidence" value="ECO:0007669"/>
    <property type="project" value="UniProtKB-SubCell"/>
</dbReference>
<dbReference type="GO" id="GO:0004672">
    <property type="term" value="F:protein kinase activity"/>
    <property type="evidence" value="ECO:0007669"/>
    <property type="project" value="InterPro"/>
</dbReference>
<evidence type="ECO:0000256" key="9">
    <source>
        <dbReference type="ARBA" id="ARBA00023157"/>
    </source>
</evidence>
<feature type="domain" description="Protein kinase" evidence="11">
    <location>
        <begin position="335"/>
        <end position="630"/>
    </location>
</feature>
<dbReference type="InterPro" id="IPR056562">
    <property type="entry name" value="LysM2_CERK1_LYK3_4_5"/>
</dbReference>
<evidence type="ECO:0000259" key="12">
    <source>
        <dbReference type="PROSITE" id="PS51782"/>
    </source>
</evidence>
<sequence length="643" mass="72491">MQCYSNLLWEVLKFHLQVHPAKTFIMSKYVVGFLIILTFSASISHAQQQYAGNSVLQCNISDETGPSPAFLYTCNGKMPSCKAFLMFRTKPPYVSVSSISNLTSSDPMEFARINNISSSAVLPPDVAVIVPVTCSCSGQYYQANTSYVRRDDDIYFTIANDTYQGLTTCNALERENPYGEYNLFSGLKLQIPLRCACPTQEQISNGTKFLLTFLVTWKDTVPQISEKFNVSASSVATANGFSDDNPVLYPFTTILIPLPAEPLSSQMKGTSHTTIPQQMPKRSYKGLYVGMATGAALAVLCFFLFLGFFRYRRKRTNDASWRIRQQRTKQQVPAHFLDKVVGIGETLKIYTYEELKAATDNFTPHKRLSDSVYLGNLRGKSLAIKQMSTDVSKEIKILSNINHFNLISLYGVCEHYRVFYLVYEYLEEGSLRDWLHKENSPLAQSWNRRILIALDIASGLDYLHNFTAPAYVHKNIRSCNILLNKDLRAKIANFGLAREDGDSRTRYIVGERGYMAPEYIQKGNVTPKVDVYAFGIVLLELITGREAVFWRDDQEVLLSETVIPCIDGTDVGAEVNDLIDSRLKVKNRLGYIIDHTELALRLLKLSVACLAREPTNRLSMAEVISALMKIQQDVNYSQSFSVE</sequence>
<evidence type="ECO:0000256" key="4">
    <source>
        <dbReference type="ARBA" id="ARBA00022729"/>
    </source>
</evidence>
<evidence type="ECO:0000256" key="2">
    <source>
        <dbReference type="ARBA" id="ARBA00022475"/>
    </source>
</evidence>
<name>A0AAW2RDE4_SESRA</name>
<dbReference type="InterPro" id="IPR036779">
    <property type="entry name" value="LysM_dom_sf"/>
</dbReference>
<feature type="domain" description="LysM" evidence="12">
    <location>
        <begin position="211"/>
        <end position="256"/>
    </location>
</feature>
<feature type="transmembrane region" description="Helical" evidence="10">
    <location>
        <begin position="287"/>
        <end position="309"/>
    </location>
</feature>
<dbReference type="InterPro" id="IPR018392">
    <property type="entry name" value="LysM"/>
</dbReference>
<keyword evidence="8 10" id="KW-0472">Membrane</keyword>
<keyword evidence="2" id="KW-1003">Cell membrane</keyword>
<dbReference type="Gene3D" id="3.30.200.20">
    <property type="entry name" value="Phosphorylase Kinase, domain 1"/>
    <property type="match status" value="1"/>
</dbReference>
<evidence type="ECO:0000313" key="13">
    <source>
        <dbReference type="EMBL" id="KAL0377813.1"/>
    </source>
</evidence>
<comment type="caution">
    <text evidence="13">The sequence shown here is derived from an EMBL/GenBank/DDBJ whole genome shotgun (WGS) entry which is preliminary data.</text>
</comment>
<dbReference type="InterPro" id="IPR056563">
    <property type="entry name" value="LysM3_LYK4_5"/>
</dbReference>
<dbReference type="GO" id="GO:0051707">
    <property type="term" value="P:response to other organism"/>
    <property type="evidence" value="ECO:0007669"/>
    <property type="project" value="UniProtKB-ARBA"/>
</dbReference>
<keyword evidence="13" id="KW-0675">Receptor</keyword>
<organism evidence="13">
    <name type="scientific">Sesamum radiatum</name>
    <name type="common">Black benniseed</name>
    <dbReference type="NCBI Taxonomy" id="300843"/>
    <lineage>
        <taxon>Eukaryota</taxon>
        <taxon>Viridiplantae</taxon>
        <taxon>Streptophyta</taxon>
        <taxon>Embryophyta</taxon>
        <taxon>Tracheophyta</taxon>
        <taxon>Spermatophyta</taxon>
        <taxon>Magnoliopsida</taxon>
        <taxon>eudicotyledons</taxon>
        <taxon>Gunneridae</taxon>
        <taxon>Pentapetalae</taxon>
        <taxon>asterids</taxon>
        <taxon>lamiids</taxon>
        <taxon>Lamiales</taxon>
        <taxon>Pedaliaceae</taxon>
        <taxon>Sesamum</taxon>
    </lineage>
</organism>
<evidence type="ECO:0000256" key="7">
    <source>
        <dbReference type="ARBA" id="ARBA00022989"/>
    </source>
</evidence>
<dbReference type="InterPro" id="IPR052611">
    <property type="entry name" value="Plant_RLK_LysM"/>
</dbReference>
<gene>
    <name evidence="13" type="ORF">Sradi_3086800</name>
</gene>
<dbReference type="Pfam" id="PF23472">
    <property type="entry name" value="LysM2_CERK1_LYK3_4_5"/>
    <property type="match status" value="1"/>
</dbReference>
<keyword evidence="13" id="KW-0808">Transferase</keyword>